<reference evidence="2" key="1">
    <citation type="submission" date="2018-12" db="EMBL/GenBank/DDBJ databases">
        <title>Tengunoibacter tsumagoiensis gen. nov., sp. nov., Dictyobacter kobayashii sp. nov., D. alpinus sp. nov., and D. joshuensis sp. nov. and description of Dictyobacteraceae fam. nov. within the order Ktedonobacterales isolated from Tengu-no-mugimeshi.</title>
        <authorList>
            <person name="Wang C.M."/>
            <person name="Zheng Y."/>
            <person name="Sakai Y."/>
            <person name="Toyoda A."/>
            <person name="Minakuchi Y."/>
            <person name="Abe K."/>
            <person name="Yokota A."/>
            <person name="Yabe S."/>
        </authorList>
    </citation>
    <scope>NUCLEOTIDE SEQUENCE [LARGE SCALE GENOMIC DNA]</scope>
    <source>
        <strain evidence="2">S-27</strain>
    </source>
</reference>
<name>A0A401ZQH5_9CHLR</name>
<proteinExistence type="predicted"/>
<gene>
    <name evidence="1" type="ORF">KDAU_63350</name>
</gene>
<protein>
    <recommendedName>
        <fullName evidence="3">DUF3445 domain-containing protein</fullName>
    </recommendedName>
</protein>
<dbReference type="EMBL" id="BIFQ01000002">
    <property type="protein sequence ID" value="GCE09006.1"/>
    <property type="molecule type" value="Genomic_DNA"/>
</dbReference>
<sequence length="307" mass="35399">MFPYFPFEDESFVMSMGVRALGAGDVIEIDPDHYHAEIALKQRLLTEDAAYYFQALPRTESAQWEVLELLLPQLAARYPQWFTLKVEQGRWHWHNRLLNEYTEFRPGTLADLPLLPLHWLGRQLQEDLLVLDGNMETGFPLVAGLLCFPNSWCLQEKLGQSFLAIHGPVPSFERQLGRSSLLLLQRLKAGRPVWRLNWAFRSTPRLDITPRAADEVQRSYTNLSEDTIGEQCWLRVERQTLTRLPEMGAILFTVHTYQTSVAEIVVDPVAARKMERVLTTTPPEMRAYKGISPFIESLLGYLQRRCA</sequence>
<keyword evidence="2" id="KW-1185">Reference proteome</keyword>
<dbReference type="Pfam" id="PF11927">
    <property type="entry name" value="HODM_asu-like"/>
    <property type="match status" value="1"/>
</dbReference>
<evidence type="ECO:0000313" key="2">
    <source>
        <dbReference type="Proteomes" id="UP000287224"/>
    </source>
</evidence>
<dbReference type="OrthoDB" id="5242510at2"/>
<comment type="caution">
    <text evidence="1">The sequence shown here is derived from an EMBL/GenBank/DDBJ whole genome shotgun (WGS) entry which is preliminary data.</text>
</comment>
<organism evidence="1 2">
    <name type="scientific">Dictyobacter aurantiacus</name>
    <dbReference type="NCBI Taxonomy" id="1936993"/>
    <lineage>
        <taxon>Bacteria</taxon>
        <taxon>Bacillati</taxon>
        <taxon>Chloroflexota</taxon>
        <taxon>Ktedonobacteria</taxon>
        <taxon>Ktedonobacterales</taxon>
        <taxon>Dictyobacteraceae</taxon>
        <taxon>Dictyobacter</taxon>
    </lineage>
</organism>
<dbReference type="Proteomes" id="UP000287224">
    <property type="component" value="Unassembled WGS sequence"/>
</dbReference>
<dbReference type="InterPro" id="IPR021848">
    <property type="entry name" value="HODM_asu-like"/>
</dbReference>
<evidence type="ECO:0000313" key="1">
    <source>
        <dbReference type="EMBL" id="GCE09006.1"/>
    </source>
</evidence>
<accession>A0A401ZQH5</accession>
<dbReference type="AlphaFoldDB" id="A0A401ZQH5"/>
<evidence type="ECO:0008006" key="3">
    <source>
        <dbReference type="Google" id="ProtNLM"/>
    </source>
</evidence>